<keyword evidence="1" id="KW-1133">Transmembrane helix</keyword>
<gene>
    <name evidence="3" type="ORF">DFJ67_5686</name>
</gene>
<dbReference type="RefSeq" id="WP_116070795.1">
    <property type="nucleotide sequence ID" value="NZ_BONB01000063.1"/>
</dbReference>
<feature type="transmembrane region" description="Helical" evidence="1">
    <location>
        <begin position="6"/>
        <end position="30"/>
    </location>
</feature>
<dbReference type="Pfam" id="PF12158">
    <property type="entry name" value="DUF3592"/>
    <property type="match status" value="1"/>
</dbReference>
<dbReference type="Proteomes" id="UP000256913">
    <property type="component" value="Unassembled WGS sequence"/>
</dbReference>
<evidence type="ECO:0000259" key="2">
    <source>
        <dbReference type="Pfam" id="PF12158"/>
    </source>
</evidence>
<accession>A0A3D9ZQL3</accession>
<dbReference type="EMBL" id="QUMQ01000001">
    <property type="protein sequence ID" value="REF99646.1"/>
    <property type="molecule type" value="Genomic_DNA"/>
</dbReference>
<evidence type="ECO:0000313" key="3">
    <source>
        <dbReference type="EMBL" id="REF99646.1"/>
    </source>
</evidence>
<sequence length="177" mass="19045">MIENLTWLPYVVTAFVVGVPALVGAGLIVATARRWHKLRTLAASGQRVTAQVVDNQLESWSHGRTRFRPVVRFQPSSGQAVTTVLADLSGFRSHLVGSSIEVLYDPRNPTDATSVRAGGWTLVIPLVFGLIFLAFAFCAYQIADPVLGVFRDVGVFDPGGPGGIQGPGFTFDEFAAR</sequence>
<name>A0A3D9ZQL3_9ACTN</name>
<keyword evidence="1" id="KW-0472">Membrane</keyword>
<feature type="domain" description="DUF3592" evidence="2">
    <location>
        <begin position="48"/>
        <end position="114"/>
    </location>
</feature>
<dbReference type="OrthoDB" id="3296985at2"/>
<evidence type="ECO:0000256" key="1">
    <source>
        <dbReference type="SAM" id="Phobius"/>
    </source>
</evidence>
<keyword evidence="4" id="KW-1185">Reference proteome</keyword>
<proteinExistence type="predicted"/>
<evidence type="ECO:0000313" key="4">
    <source>
        <dbReference type="Proteomes" id="UP000256913"/>
    </source>
</evidence>
<dbReference type="AlphaFoldDB" id="A0A3D9ZQL3"/>
<reference evidence="3 4" key="1">
    <citation type="submission" date="2018-08" db="EMBL/GenBank/DDBJ databases">
        <title>Sequencing the genomes of 1000 actinobacteria strains.</title>
        <authorList>
            <person name="Klenk H.-P."/>
        </authorList>
    </citation>
    <scope>NUCLEOTIDE SEQUENCE [LARGE SCALE GENOMIC DNA]</scope>
    <source>
        <strain evidence="3 4">DSM 44099</strain>
    </source>
</reference>
<dbReference type="InterPro" id="IPR021994">
    <property type="entry name" value="DUF3592"/>
</dbReference>
<protein>
    <submittedName>
        <fullName evidence="3">Uncharacterized protein DUF3592</fullName>
    </submittedName>
</protein>
<organism evidence="3 4">
    <name type="scientific">Asanoa ferruginea</name>
    <dbReference type="NCBI Taxonomy" id="53367"/>
    <lineage>
        <taxon>Bacteria</taxon>
        <taxon>Bacillati</taxon>
        <taxon>Actinomycetota</taxon>
        <taxon>Actinomycetes</taxon>
        <taxon>Micromonosporales</taxon>
        <taxon>Micromonosporaceae</taxon>
        <taxon>Asanoa</taxon>
    </lineage>
</organism>
<feature type="transmembrane region" description="Helical" evidence="1">
    <location>
        <begin position="122"/>
        <end position="143"/>
    </location>
</feature>
<comment type="caution">
    <text evidence="3">The sequence shown here is derived from an EMBL/GenBank/DDBJ whole genome shotgun (WGS) entry which is preliminary data.</text>
</comment>
<keyword evidence="1" id="KW-0812">Transmembrane</keyword>